<keyword evidence="3" id="KW-0964">Secreted</keyword>
<keyword evidence="7" id="KW-1185">Reference proteome</keyword>
<comment type="subcellular location">
    <subcellularLocation>
        <location evidence="1">Secreted</location>
    </subcellularLocation>
</comment>
<evidence type="ECO:0000313" key="7">
    <source>
        <dbReference type="Proteomes" id="UP000027138"/>
    </source>
</evidence>
<dbReference type="Proteomes" id="UP000027138">
    <property type="component" value="Unassembled WGS sequence"/>
</dbReference>
<dbReference type="OrthoDB" id="430315at2759"/>
<organism evidence="6 7">
    <name type="scientific">Jatropha curcas</name>
    <name type="common">Barbados nut</name>
    <dbReference type="NCBI Taxonomy" id="180498"/>
    <lineage>
        <taxon>Eukaryota</taxon>
        <taxon>Viridiplantae</taxon>
        <taxon>Streptophyta</taxon>
        <taxon>Embryophyta</taxon>
        <taxon>Tracheophyta</taxon>
        <taxon>Spermatophyta</taxon>
        <taxon>Magnoliopsida</taxon>
        <taxon>eudicotyledons</taxon>
        <taxon>Gunneridae</taxon>
        <taxon>Pentapetalae</taxon>
        <taxon>rosids</taxon>
        <taxon>fabids</taxon>
        <taxon>Malpighiales</taxon>
        <taxon>Euphorbiaceae</taxon>
        <taxon>Crotonoideae</taxon>
        <taxon>Jatropheae</taxon>
        <taxon>Jatropha</taxon>
    </lineage>
</organism>
<evidence type="ECO:0000256" key="4">
    <source>
        <dbReference type="ARBA" id="ARBA00023157"/>
    </source>
</evidence>
<gene>
    <name evidence="6" type="ORF">JCGZ_16589</name>
</gene>
<name>A0A067KAB5_JATCU</name>
<dbReference type="EMBL" id="KK914761">
    <property type="protein sequence ID" value="KDP29200.1"/>
    <property type="molecule type" value="Genomic_DNA"/>
</dbReference>
<dbReference type="SMART" id="SM00205">
    <property type="entry name" value="THN"/>
    <property type="match status" value="1"/>
</dbReference>
<dbReference type="FunFam" id="2.60.110.10:FF:000002">
    <property type="entry name" value="Thaumatin-like protein 1a"/>
    <property type="match status" value="1"/>
</dbReference>
<evidence type="ECO:0000256" key="5">
    <source>
        <dbReference type="SAM" id="SignalP"/>
    </source>
</evidence>
<dbReference type="PROSITE" id="PS51367">
    <property type="entry name" value="THAUMATIN_2"/>
    <property type="match status" value="2"/>
</dbReference>
<keyword evidence="4" id="KW-1015">Disulfide bond</keyword>
<dbReference type="InterPro" id="IPR037176">
    <property type="entry name" value="Osmotin/thaumatin-like_sf"/>
</dbReference>
<keyword evidence="5" id="KW-0732">Signal</keyword>
<dbReference type="GO" id="GO:0005576">
    <property type="term" value="C:extracellular region"/>
    <property type="evidence" value="ECO:0007669"/>
    <property type="project" value="UniProtKB-SubCell"/>
</dbReference>
<proteinExistence type="inferred from homology"/>
<evidence type="ECO:0000256" key="2">
    <source>
        <dbReference type="ARBA" id="ARBA00010607"/>
    </source>
</evidence>
<feature type="signal peptide" evidence="5">
    <location>
        <begin position="1"/>
        <end position="20"/>
    </location>
</feature>
<protein>
    <submittedName>
        <fullName evidence="6">Uncharacterized protein</fullName>
    </submittedName>
</protein>
<dbReference type="PROSITE" id="PS00316">
    <property type="entry name" value="THAUMATIN_1"/>
    <property type="match status" value="1"/>
</dbReference>
<evidence type="ECO:0000256" key="3">
    <source>
        <dbReference type="ARBA" id="ARBA00022525"/>
    </source>
</evidence>
<evidence type="ECO:0000313" key="6">
    <source>
        <dbReference type="EMBL" id="KDP29200.1"/>
    </source>
</evidence>
<sequence>MAIEAIFGLSFVFFFTHSEATTFTITNNCPYTIWPATLTGSGNQLSSTGFELPSKASLNLIPTPPWSGRFWVRTGCTADSTGKFSCATGDCASGQVQCNGAGGNPPASLAEFYIAPDSGKDFYDISLVDGFNLPISITPQGGTGSVECQSTGCSANVNTVCPQELAVNGEGGVIGCKSACVALGQPQYCCTSEYGTPEKCPPTSYSLIFKNQCPQAYSYPYDDKTSTFTCSGGANYLITFCPYYSGSGKNTSNSNPENRNPENRKSAGHSRFLDSFYLLKQEPSVLIRISPVTSTGYFHCETGDCGSRERDCHGTPPVYPYTQFNFNISQGVVTYELSLIHGHNLGVRVEPHGGILSGGGTKPCPTVDCVKDIGSVCPAPLMAKNENGVYVGCYNPCDVLNDPKCCQENEYSNQFMSFSSYLPWG</sequence>
<dbReference type="PANTHER" id="PTHR31048">
    <property type="entry name" value="OS03G0233200 PROTEIN"/>
    <property type="match status" value="1"/>
</dbReference>
<dbReference type="Pfam" id="PF00314">
    <property type="entry name" value="Thaumatin"/>
    <property type="match status" value="2"/>
</dbReference>
<dbReference type="PRINTS" id="PR00347">
    <property type="entry name" value="THAUMATIN"/>
</dbReference>
<dbReference type="Gene3D" id="2.60.110.10">
    <property type="entry name" value="Thaumatin"/>
    <property type="match status" value="2"/>
</dbReference>
<dbReference type="InterPro" id="IPR017949">
    <property type="entry name" value="Thaumatin_CS"/>
</dbReference>
<feature type="chain" id="PRO_5001639395" evidence="5">
    <location>
        <begin position="21"/>
        <end position="425"/>
    </location>
</feature>
<dbReference type="InterPro" id="IPR001938">
    <property type="entry name" value="Thaumatin"/>
</dbReference>
<dbReference type="CDD" id="cd09218">
    <property type="entry name" value="TLP-PA"/>
    <property type="match status" value="1"/>
</dbReference>
<accession>A0A067KAB5</accession>
<comment type="similarity">
    <text evidence="2">Belongs to the thaumatin family.</text>
</comment>
<evidence type="ECO:0000256" key="1">
    <source>
        <dbReference type="ARBA" id="ARBA00004613"/>
    </source>
</evidence>
<reference evidence="6 7" key="1">
    <citation type="journal article" date="2014" name="PLoS ONE">
        <title>Global Analysis of Gene Expression Profiles in Physic Nut (Jatropha curcas L.) Seedlings Exposed to Salt Stress.</title>
        <authorList>
            <person name="Zhang L."/>
            <person name="Zhang C."/>
            <person name="Wu P."/>
            <person name="Chen Y."/>
            <person name="Li M."/>
            <person name="Jiang H."/>
            <person name="Wu G."/>
        </authorList>
    </citation>
    <scope>NUCLEOTIDE SEQUENCE [LARGE SCALE GENOMIC DNA]</scope>
    <source>
        <strain evidence="7">cv. GZQX0401</strain>
        <tissue evidence="6">Young leaves</tissue>
    </source>
</reference>
<dbReference type="SUPFAM" id="SSF49870">
    <property type="entry name" value="Osmotin, thaumatin-like protein"/>
    <property type="match status" value="2"/>
</dbReference>
<dbReference type="AlphaFoldDB" id="A0A067KAB5"/>